<gene>
    <name evidence="2" type="ORF">RSO01_63540</name>
</gene>
<dbReference type="SUPFAM" id="SSF56801">
    <property type="entry name" value="Acetyl-CoA synthetase-like"/>
    <property type="match status" value="1"/>
</dbReference>
<accession>A0A512NJQ3</accession>
<dbReference type="PANTHER" id="PTHR43767:SF11">
    <property type="entry name" value="MEDIUM-CHAIN-FATTY-ACID--COA LIGASE"/>
    <property type="match status" value="1"/>
</dbReference>
<reference evidence="2 3" key="1">
    <citation type="submission" date="2019-07" db="EMBL/GenBank/DDBJ databases">
        <title>Whole genome shotgun sequence of Reyranella soli NBRC 108950.</title>
        <authorList>
            <person name="Hosoyama A."/>
            <person name="Uohara A."/>
            <person name="Ohji S."/>
            <person name="Ichikawa N."/>
        </authorList>
    </citation>
    <scope>NUCLEOTIDE SEQUENCE [LARGE SCALE GENOMIC DNA]</scope>
    <source>
        <strain evidence="2 3">NBRC 108950</strain>
    </source>
</reference>
<feature type="domain" description="AMP-dependent synthetase/ligase" evidence="1">
    <location>
        <begin position="22"/>
        <end position="146"/>
    </location>
</feature>
<dbReference type="InterPro" id="IPR050237">
    <property type="entry name" value="ATP-dep_AMP-bd_enzyme"/>
</dbReference>
<sequence>MLGLMQDGPLLISGLLDYAERYHPRAEIVSRDADGGEHRYGYAEAAARARRLASALQIAGIRPGDRVATLAMNHHRHFELYFGVSGMGAVLHTVNPRLFAPQIDYIVNHGGSRILFVDPAFVSLVGPLAPALRSVGRYVVLGGPEALDEAARALPNVVDYESSWRPAATARHGRCSTNAPHRRSATRRARRAIPRACFIRIARRCCTRSRPANRARSISRRIASCSPSRRCSTPMPGASPISRP</sequence>
<evidence type="ECO:0000313" key="2">
    <source>
        <dbReference type="EMBL" id="GEP59188.1"/>
    </source>
</evidence>
<dbReference type="Gene3D" id="3.40.50.12780">
    <property type="entry name" value="N-terminal domain of ligase-like"/>
    <property type="match status" value="1"/>
</dbReference>
<dbReference type="Pfam" id="PF00501">
    <property type="entry name" value="AMP-binding"/>
    <property type="match status" value="1"/>
</dbReference>
<proteinExistence type="predicted"/>
<evidence type="ECO:0000259" key="1">
    <source>
        <dbReference type="Pfam" id="PF00501"/>
    </source>
</evidence>
<keyword evidence="3" id="KW-1185">Reference proteome</keyword>
<dbReference type="InterPro" id="IPR000873">
    <property type="entry name" value="AMP-dep_synth/lig_dom"/>
</dbReference>
<dbReference type="EMBL" id="BKAJ01000121">
    <property type="protein sequence ID" value="GEP59188.1"/>
    <property type="molecule type" value="Genomic_DNA"/>
</dbReference>
<dbReference type="AlphaFoldDB" id="A0A512NJQ3"/>
<dbReference type="InterPro" id="IPR042099">
    <property type="entry name" value="ANL_N_sf"/>
</dbReference>
<protein>
    <recommendedName>
        <fullName evidence="1">AMP-dependent synthetase/ligase domain-containing protein</fullName>
    </recommendedName>
</protein>
<dbReference type="PANTHER" id="PTHR43767">
    <property type="entry name" value="LONG-CHAIN-FATTY-ACID--COA LIGASE"/>
    <property type="match status" value="1"/>
</dbReference>
<comment type="caution">
    <text evidence="2">The sequence shown here is derived from an EMBL/GenBank/DDBJ whole genome shotgun (WGS) entry which is preliminary data.</text>
</comment>
<evidence type="ECO:0000313" key="3">
    <source>
        <dbReference type="Proteomes" id="UP000321058"/>
    </source>
</evidence>
<dbReference type="Proteomes" id="UP000321058">
    <property type="component" value="Unassembled WGS sequence"/>
</dbReference>
<name>A0A512NJQ3_9HYPH</name>
<organism evidence="2 3">
    <name type="scientific">Reyranella soli</name>
    <dbReference type="NCBI Taxonomy" id="1230389"/>
    <lineage>
        <taxon>Bacteria</taxon>
        <taxon>Pseudomonadati</taxon>
        <taxon>Pseudomonadota</taxon>
        <taxon>Alphaproteobacteria</taxon>
        <taxon>Hyphomicrobiales</taxon>
        <taxon>Reyranellaceae</taxon>
        <taxon>Reyranella</taxon>
    </lineage>
</organism>